<reference evidence="4" key="1">
    <citation type="submission" date="2025-08" db="UniProtKB">
        <authorList>
            <consortium name="RefSeq"/>
        </authorList>
    </citation>
    <scope>IDENTIFICATION</scope>
</reference>
<dbReference type="InParanoid" id="A0A1U7Z2C2"/>
<dbReference type="PANTHER" id="PTHR33286">
    <property type="entry name" value="BIFUNCTIONAL INHIBITOR/LIPID-TRANSFER PROTEIN/SEED STORAGE 2S ALBUMIN SUPERFAMILY PROTEIN"/>
    <property type="match status" value="1"/>
</dbReference>
<evidence type="ECO:0000256" key="1">
    <source>
        <dbReference type="SAM" id="SignalP"/>
    </source>
</evidence>
<dbReference type="InterPro" id="IPR044741">
    <property type="entry name" value="NsLTP-like"/>
</dbReference>
<dbReference type="CDD" id="cd04660">
    <property type="entry name" value="nsLTP_like"/>
    <property type="match status" value="1"/>
</dbReference>
<feature type="domain" description="Bifunctional inhibitor/plant lipid transfer protein/seed storage helical" evidence="2">
    <location>
        <begin position="20"/>
        <end position="106"/>
    </location>
</feature>
<dbReference type="Gene3D" id="1.10.110.10">
    <property type="entry name" value="Plant lipid-transfer and hydrophobic proteins"/>
    <property type="match status" value="1"/>
</dbReference>
<dbReference type="OMA" id="ACCAVWK"/>
<protein>
    <submittedName>
        <fullName evidence="4">Uncharacterized protein LOC104589589</fullName>
    </submittedName>
</protein>
<proteinExistence type="predicted"/>
<dbReference type="OrthoDB" id="653734at2759"/>
<dbReference type="RefSeq" id="XP_010246253.1">
    <property type="nucleotide sequence ID" value="XM_010247951.1"/>
</dbReference>
<dbReference type="InterPro" id="IPR036312">
    <property type="entry name" value="Bifun_inhib/LTP/seed_sf"/>
</dbReference>
<evidence type="ECO:0000313" key="3">
    <source>
        <dbReference type="Proteomes" id="UP000189703"/>
    </source>
</evidence>
<keyword evidence="1" id="KW-0732">Signal</keyword>
<dbReference type="Proteomes" id="UP000189703">
    <property type="component" value="Unplaced"/>
</dbReference>
<evidence type="ECO:0000259" key="2">
    <source>
        <dbReference type="Pfam" id="PF14368"/>
    </source>
</evidence>
<gene>
    <name evidence="4" type="primary">LOC104589589</name>
</gene>
<dbReference type="GeneID" id="104589589"/>
<feature type="chain" id="PRO_5010534074" evidence="1">
    <location>
        <begin position="30"/>
        <end position="113"/>
    </location>
</feature>
<dbReference type="SUPFAM" id="SSF47699">
    <property type="entry name" value="Bifunctional inhibitor/lipid-transfer protein/seed storage 2S albumin"/>
    <property type="match status" value="1"/>
</dbReference>
<dbReference type="InterPro" id="IPR016140">
    <property type="entry name" value="Bifunc_inhib/LTP/seed_store"/>
</dbReference>
<dbReference type="AlphaFoldDB" id="A0A1U7Z2C2"/>
<organism evidence="3 4">
    <name type="scientific">Nelumbo nucifera</name>
    <name type="common">Sacred lotus</name>
    <dbReference type="NCBI Taxonomy" id="4432"/>
    <lineage>
        <taxon>Eukaryota</taxon>
        <taxon>Viridiplantae</taxon>
        <taxon>Streptophyta</taxon>
        <taxon>Embryophyta</taxon>
        <taxon>Tracheophyta</taxon>
        <taxon>Spermatophyta</taxon>
        <taxon>Magnoliopsida</taxon>
        <taxon>Proteales</taxon>
        <taxon>Nelumbonaceae</taxon>
        <taxon>Nelumbo</taxon>
    </lineage>
</organism>
<dbReference type="PANTHER" id="PTHR33286:SF1">
    <property type="entry name" value="OS01G0800600 PROTEIN"/>
    <property type="match status" value="1"/>
</dbReference>
<dbReference type="eggNOG" id="ENOG502S7IJ">
    <property type="taxonomic scope" value="Eukaryota"/>
</dbReference>
<sequence length="113" mass="12026">MAASSIRYLALAALFLAGVLLVSNHQVSAQDCLSDVHNLEIQCKQFVLKAGPKLPPSQGCCAVVKKADIPCACKYITKEVEQSISVDKVVYVAQSCGKELPHGMKCGCKTSSL</sequence>
<dbReference type="KEGG" id="nnu:104589589"/>
<feature type="signal peptide" evidence="1">
    <location>
        <begin position="1"/>
        <end position="29"/>
    </location>
</feature>
<name>A0A1U7Z2C2_NELNU</name>
<accession>A0A1U7Z2C2</accession>
<dbReference type="Pfam" id="PF14368">
    <property type="entry name" value="LTP_2"/>
    <property type="match status" value="1"/>
</dbReference>
<keyword evidence="3" id="KW-1185">Reference proteome</keyword>
<evidence type="ECO:0000313" key="4">
    <source>
        <dbReference type="RefSeq" id="XP_010246253.1"/>
    </source>
</evidence>